<organism evidence="1 2">
    <name type="scientific">Candidatus Contendobacter odensis Run_B_J11</name>
    <dbReference type="NCBI Taxonomy" id="1400861"/>
    <lineage>
        <taxon>Bacteria</taxon>
        <taxon>Pseudomonadati</taxon>
        <taxon>Pseudomonadota</taxon>
        <taxon>Gammaproteobacteria</taxon>
        <taxon>Candidatus Competibacteraceae</taxon>
        <taxon>Candidatus Contendibacter</taxon>
    </lineage>
</organism>
<evidence type="ECO:0000313" key="2">
    <source>
        <dbReference type="Proteomes" id="UP000019184"/>
    </source>
</evidence>
<reference evidence="1 2" key="1">
    <citation type="journal article" date="2014" name="ISME J.">
        <title>Candidatus Competibacter-lineage genomes retrieved from metagenomes reveal functional metabolic diversity.</title>
        <authorList>
            <person name="McIlroy S.J."/>
            <person name="Albertsen M."/>
            <person name="Andresen E.K."/>
            <person name="Saunders A.M."/>
            <person name="Kristiansen R."/>
            <person name="Stokholm-Bjerregaard M."/>
            <person name="Nielsen K.L."/>
            <person name="Nielsen P.H."/>
        </authorList>
    </citation>
    <scope>NUCLEOTIDE SEQUENCE [LARGE SCALE GENOMIC DNA]</scope>
    <source>
        <strain evidence="1 2">Run_B_J11</strain>
    </source>
</reference>
<dbReference type="Proteomes" id="UP000019184">
    <property type="component" value="Unassembled WGS sequence"/>
</dbReference>
<name>A0A7U7G9F9_9GAMM</name>
<evidence type="ECO:0000313" key="1">
    <source>
        <dbReference type="EMBL" id="CDH43652.1"/>
    </source>
</evidence>
<dbReference type="AlphaFoldDB" id="A0A7U7G9F9"/>
<keyword evidence="2" id="KW-1185">Reference proteome</keyword>
<protein>
    <submittedName>
        <fullName evidence="1">Uncharacterized protein</fullName>
    </submittedName>
</protein>
<sequence>MLLMVSCCLLILILALKLIAINFCLSGEDRGGKRIGRMQGRGITQLVQAKRGKLGTLLQARFAR</sequence>
<proteinExistence type="predicted"/>
<gene>
    <name evidence="1" type="ORF">BN874_1270011</name>
</gene>
<comment type="caution">
    <text evidence="1">The sequence shown here is derived from an EMBL/GenBank/DDBJ whole genome shotgun (WGS) entry which is preliminary data.</text>
</comment>
<dbReference type="EMBL" id="CBTK010000032">
    <property type="protein sequence ID" value="CDH43652.1"/>
    <property type="molecule type" value="Genomic_DNA"/>
</dbReference>
<accession>A0A7U7G9F9</accession>